<evidence type="ECO:0000256" key="1">
    <source>
        <dbReference type="SAM" id="Coils"/>
    </source>
</evidence>
<name>A0A7J6REJ2_PEROL</name>
<feature type="region of interest" description="Disordered" evidence="2">
    <location>
        <begin position="383"/>
        <end position="446"/>
    </location>
</feature>
<dbReference type="AlphaFoldDB" id="A0A7J6REJ2"/>
<organism evidence="3 4">
    <name type="scientific">Perkinsus olseni</name>
    <name type="common">Perkinsus atlanticus</name>
    <dbReference type="NCBI Taxonomy" id="32597"/>
    <lineage>
        <taxon>Eukaryota</taxon>
        <taxon>Sar</taxon>
        <taxon>Alveolata</taxon>
        <taxon>Perkinsozoa</taxon>
        <taxon>Perkinsea</taxon>
        <taxon>Perkinsida</taxon>
        <taxon>Perkinsidae</taxon>
        <taxon>Perkinsus</taxon>
    </lineage>
</organism>
<dbReference type="PANTHER" id="PTHR40515:SF1">
    <property type="entry name" value="CILIA- AND FLAGELLA-ASSOCIATED PROTEIN 157"/>
    <property type="match status" value="1"/>
</dbReference>
<evidence type="ECO:0000313" key="4">
    <source>
        <dbReference type="Proteomes" id="UP000574390"/>
    </source>
</evidence>
<feature type="compositionally biased region" description="Low complexity" evidence="2">
    <location>
        <begin position="586"/>
        <end position="598"/>
    </location>
</feature>
<reference evidence="3 4" key="1">
    <citation type="submission" date="2020-04" db="EMBL/GenBank/DDBJ databases">
        <title>Perkinsus olseni comparative genomics.</title>
        <authorList>
            <person name="Bogema D.R."/>
        </authorList>
    </citation>
    <scope>NUCLEOTIDE SEQUENCE [LARGE SCALE GENOMIC DNA]</scope>
    <source>
        <strain evidence="3">ATCC PRA-205</strain>
    </source>
</reference>
<evidence type="ECO:0000313" key="3">
    <source>
        <dbReference type="EMBL" id="KAF4719114.1"/>
    </source>
</evidence>
<sequence length="631" mass="71112">MSFGVGAFMWWTSLRKLIPFHPLYRPMVTAFAWVADVWRLPGCADKLRLSVGTTEFVAGALCAVCCWIGESMSEALVLTGLVATMSVLSAAGLTQKGRGIQDILPSLAFDAIALVAIMLRLVAQWRSYPWWVSGITIIDSAIGILVLVEVDFGIFVDTTGGHTTMWLYGLLYSAQRKKAALSFMAPWGNPRSGENGDRKDAVIFELQRQLGEEKEKCRQLEEQFRYRLGAFVQRESTSKKTIEILEDQLNGLDPDGTAEDEYRGRMAVLRQMTIGVVAVESVCDSEEKDLMRAFRARMRDVSKELEDQKEKKGNFSAELQARHRELLAELRTSRELAQSFDRKNQQLEAENKRLTEALETREDDRLSLLKELVATRREAGRLREILKQREESSGASRKQGGDGSSSMSPSSDPSAGSNATFFDNGPGSEGRQPSANKGGFSARSEMTNRAYERELRYRRTIEELRDQVSSDKLALRSLQDAQERLLQQRSEIEVFLQQCIDDVKNEIALHRKQQQKLNNGGPSPLVHAEEAGTIADRIDTVHDLSAVDRERALELLLSQERVVQILHQKVMESRERDHDRCDDNRQSSSLVSHQLSGSFPSQLRLTDPDPPPTWWNDEPDDSPQGFRESPF</sequence>
<feature type="compositionally biased region" description="Low complexity" evidence="2">
    <location>
        <begin position="404"/>
        <end position="417"/>
    </location>
</feature>
<evidence type="ECO:0000256" key="2">
    <source>
        <dbReference type="SAM" id="MobiDB-lite"/>
    </source>
</evidence>
<keyword evidence="1" id="KW-0175">Coiled coil</keyword>
<feature type="coiled-coil region" evidence="1">
    <location>
        <begin position="461"/>
        <end position="498"/>
    </location>
</feature>
<accession>A0A7J6REJ2</accession>
<feature type="compositionally biased region" description="Basic and acidic residues" evidence="2">
    <location>
        <begin position="572"/>
        <end position="585"/>
    </location>
</feature>
<feature type="region of interest" description="Disordered" evidence="2">
    <location>
        <begin position="572"/>
        <end position="631"/>
    </location>
</feature>
<comment type="caution">
    <text evidence="3">The sequence shown here is derived from an EMBL/GenBank/DDBJ whole genome shotgun (WGS) entry which is preliminary data.</text>
</comment>
<dbReference type="EMBL" id="JABANM010022724">
    <property type="protein sequence ID" value="KAF4719114.1"/>
    <property type="molecule type" value="Genomic_DNA"/>
</dbReference>
<proteinExistence type="predicted"/>
<protein>
    <submittedName>
        <fullName evidence="3">Uncharacterized protein</fullName>
    </submittedName>
</protein>
<feature type="coiled-coil region" evidence="1">
    <location>
        <begin position="291"/>
        <end position="364"/>
    </location>
</feature>
<feature type="compositionally biased region" description="Basic and acidic residues" evidence="2">
    <location>
        <begin position="383"/>
        <end position="392"/>
    </location>
</feature>
<gene>
    <name evidence="3" type="ORF">FOZ62_014542</name>
</gene>
<dbReference type="PANTHER" id="PTHR40515">
    <property type="entry name" value="CILIA- AND FLAGELLA-ASSOCIATED PROTEIN 157"/>
    <property type="match status" value="1"/>
</dbReference>
<dbReference type="Proteomes" id="UP000574390">
    <property type="component" value="Unassembled WGS sequence"/>
</dbReference>